<comment type="similarity">
    <text evidence="1">Belongs to the peptidase S9A family.</text>
</comment>
<evidence type="ECO:0000313" key="9">
    <source>
        <dbReference type="Proteomes" id="UP000279470"/>
    </source>
</evidence>
<dbReference type="PRINTS" id="PR00862">
    <property type="entry name" value="PROLIGOPTASE"/>
</dbReference>
<evidence type="ECO:0000256" key="4">
    <source>
        <dbReference type="ARBA" id="ARBA00022825"/>
    </source>
</evidence>
<dbReference type="PANTHER" id="PTHR11757">
    <property type="entry name" value="PROTEASE FAMILY S9A OLIGOPEPTIDASE"/>
    <property type="match status" value="1"/>
</dbReference>
<dbReference type="Proteomes" id="UP000279470">
    <property type="component" value="Unassembled WGS sequence"/>
</dbReference>
<evidence type="ECO:0000256" key="2">
    <source>
        <dbReference type="ARBA" id="ARBA00022670"/>
    </source>
</evidence>
<gene>
    <name evidence="8" type="ORF">EIC27_04950</name>
</gene>
<dbReference type="InterPro" id="IPR002471">
    <property type="entry name" value="Pept_S9_AS"/>
</dbReference>
<accession>A0A429XFV1</accession>
<name>A0A429XFV1_9RICK</name>
<dbReference type="RefSeq" id="WP_126045007.1">
    <property type="nucleotide sequence ID" value="NZ_RXFM01000068.1"/>
</dbReference>
<dbReference type="InterPro" id="IPR051543">
    <property type="entry name" value="Serine_Peptidase_S9A"/>
</dbReference>
<dbReference type="Pfam" id="PF00326">
    <property type="entry name" value="Peptidase_S9"/>
    <property type="match status" value="1"/>
</dbReference>
<keyword evidence="5" id="KW-0472">Membrane</keyword>
<evidence type="ECO:0000256" key="5">
    <source>
        <dbReference type="SAM" id="Phobius"/>
    </source>
</evidence>
<dbReference type="Gene3D" id="2.130.10.120">
    <property type="entry name" value="Prolyl oligopeptidase, N-terminal domain"/>
    <property type="match status" value="1"/>
</dbReference>
<dbReference type="GO" id="GO:0006508">
    <property type="term" value="P:proteolysis"/>
    <property type="evidence" value="ECO:0007669"/>
    <property type="project" value="UniProtKB-KW"/>
</dbReference>
<reference evidence="9" key="1">
    <citation type="submission" date="2018-11" db="EMBL/GenBank/DDBJ databases">
        <title>Phylogenetic, genomic, and biogeographic characterization of a novel and ubiquitous marine invertebrate-associated Rickettsiales parasite, Candidatus Marinoinvertebrata rohwerii, gen. nov., sp. nov.</title>
        <authorList>
            <person name="Klinges J.G."/>
            <person name="Rosales S.M."/>
            <person name="Mcminds R."/>
            <person name="Shaver E.C."/>
            <person name="Shantz A."/>
            <person name="Peters E.C."/>
            <person name="Burkepile D.E."/>
            <person name="Silliman B.R."/>
            <person name="Vega Thurber R.L."/>
        </authorList>
    </citation>
    <scope>NUCLEOTIDE SEQUENCE [LARGE SCALE GENOMIC DNA]</scope>
    <source>
        <strain evidence="9">a_cerv_44</strain>
    </source>
</reference>
<dbReference type="InterPro" id="IPR023302">
    <property type="entry name" value="Pept_S9A_N"/>
</dbReference>
<dbReference type="AlphaFoldDB" id="A0A429XFV1"/>
<keyword evidence="9" id="KW-1185">Reference proteome</keyword>
<evidence type="ECO:0000256" key="3">
    <source>
        <dbReference type="ARBA" id="ARBA00022801"/>
    </source>
</evidence>
<dbReference type="InterPro" id="IPR002470">
    <property type="entry name" value="Peptidase_S9A"/>
</dbReference>
<proteinExistence type="inferred from homology"/>
<dbReference type="SUPFAM" id="SSF50993">
    <property type="entry name" value="Peptidase/esterase 'gauge' domain"/>
    <property type="match status" value="1"/>
</dbReference>
<dbReference type="OrthoDB" id="9801421at2"/>
<feature type="transmembrane region" description="Helical" evidence="5">
    <location>
        <begin position="9"/>
        <end position="30"/>
    </location>
</feature>
<keyword evidence="5" id="KW-1133">Transmembrane helix</keyword>
<evidence type="ECO:0000259" key="6">
    <source>
        <dbReference type="Pfam" id="PF00326"/>
    </source>
</evidence>
<dbReference type="InterPro" id="IPR001375">
    <property type="entry name" value="Peptidase_S9_cat"/>
</dbReference>
<keyword evidence="2" id="KW-0645">Protease</keyword>
<feature type="domain" description="Peptidase S9 prolyl oligopeptidase catalytic" evidence="6">
    <location>
        <begin position="500"/>
        <end position="714"/>
    </location>
</feature>
<protein>
    <submittedName>
        <fullName evidence="8">S9 family peptidase</fullName>
    </submittedName>
</protein>
<dbReference type="GO" id="GO:0004252">
    <property type="term" value="F:serine-type endopeptidase activity"/>
    <property type="evidence" value="ECO:0007669"/>
    <property type="project" value="InterPro"/>
</dbReference>
<sequence length="715" mass="84170">MCVKKFNRLLIYLLYFAVLLFLFNLLRVMVNDDIQPPIAKKDQSISKNFNDEKIDFYSWLRDENYPKINNNEILDYLKFENNYSKYELSRYSDLIDKIYNEVKDRINEEDETVPIKIDDYYYYSYISKDMDYWVHSRKYKSLENKEEILIDENKLAQDHDYCNVKGIKISPDHKLIAYAVDYKGNEEYEIKVKNIKQDKLLNDYIPNTFGELVWHENNKGFFYIPTGENWRAKKVLFHKLGTSYEKDVLVYEEKDITFSVNIYKSNSKKYLIIVSGNNEENENYFINLSKNNLEPKLFYKRKSGHKYFINDHNNKFFIITNDKGKNFRIAEIDKDNMNKPWKDFVAYSKSRYIRNFELYNQNMVITSSNNHNGLLDIEVINLENGFSKKLAFPNQSYHVDVIFTTYDADGFRFNYSSLSTPLTIKEYNFKSGKEKILKVDKIPSGFDLNNYKVERLYAKARDGKKVPISLIYKKDKFKLGSDNPLYLYGYGSYGISIPQTFRKNIFSLVDRGFVYAIAHVRGGDDLGYEWYESAKFLNKKNTFYDFIDAAKYLITNKYVKKGNITIMGGSAGGILVGFCANEEPELFNTVVAHVPFVDVLNTMLDESLPLTPGEFKEWGNPKEKEYYDYIKSYSPYDNVKKQNYPHFFITAGLSDPRVTYWEPAKWVAKLRESKTDKNKILFKINMDAGHAGKTGRYTHLKEIAEEYAFVIEKAK</sequence>
<evidence type="ECO:0000259" key="7">
    <source>
        <dbReference type="Pfam" id="PF02897"/>
    </source>
</evidence>
<feature type="domain" description="Peptidase S9A N-terminal" evidence="7">
    <location>
        <begin position="36"/>
        <end position="439"/>
    </location>
</feature>
<dbReference type="FunFam" id="3.40.50.1820:FF:000005">
    <property type="entry name" value="Prolyl endopeptidase"/>
    <property type="match status" value="1"/>
</dbReference>
<dbReference type="EMBL" id="RXFM01000068">
    <property type="protein sequence ID" value="RST64122.1"/>
    <property type="molecule type" value="Genomic_DNA"/>
</dbReference>
<dbReference type="PROSITE" id="PS00708">
    <property type="entry name" value="PRO_ENDOPEP_SER"/>
    <property type="match status" value="1"/>
</dbReference>
<evidence type="ECO:0000256" key="1">
    <source>
        <dbReference type="ARBA" id="ARBA00005228"/>
    </source>
</evidence>
<dbReference type="Gene3D" id="3.40.50.1820">
    <property type="entry name" value="alpha/beta hydrolase"/>
    <property type="match status" value="1"/>
</dbReference>
<keyword evidence="3" id="KW-0378">Hydrolase</keyword>
<organism evidence="8 9">
    <name type="scientific">Candidatus Aquarickettsia rohweri</name>
    <dbReference type="NCBI Taxonomy" id="2602574"/>
    <lineage>
        <taxon>Bacteria</taxon>
        <taxon>Pseudomonadati</taxon>
        <taxon>Pseudomonadota</taxon>
        <taxon>Alphaproteobacteria</taxon>
        <taxon>Rickettsiales</taxon>
        <taxon>Candidatus Midichloriaceae</taxon>
        <taxon>Candidatus Aquarickettsia</taxon>
    </lineage>
</organism>
<evidence type="ECO:0000313" key="8">
    <source>
        <dbReference type="EMBL" id="RST64122.1"/>
    </source>
</evidence>
<dbReference type="Pfam" id="PF02897">
    <property type="entry name" value="Peptidase_S9_N"/>
    <property type="match status" value="1"/>
</dbReference>
<dbReference type="InterPro" id="IPR029058">
    <property type="entry name" value="AB_hydrolase_fold"/>
</dbReference>
<comment type="caution">
    <text evidence="8">The sequence shown here is derived from an EMBL/GenBank/DDBJ whole genome shotgun (WGS) entry which is preliminary data.</text>
</comment>
<keyword evidence="5" id="KW-0812">Transmembrane</keyword>
<dbReference type="SUPFAM" id="SSF53474">
    <property type="entry name" value="alpha/beta-Hydrolases"/>
    <property type="match status" value="1"/>
</dbReference>
<dbReference type="PANTHER" id="PTHR11757:SF19">
    <property type="entry name" value="PROLYL ENDOPEPTIDASE-LIKE"/>
    <property type="match status" value="1"/>
</dbReference>
<keyword evidence="4" id="KW-0720">Serine protease</keyword>